<evidence type="ECO:0000259" key="6">
    <source>
        <dbReference type="Pfam" id="PF06441"/>
    </source>
</evidence>
<dbReference type="Pfam" id="PF06441">
    <property type="entry name" value="EHN"/>
    <property type="match status" value="1"/>
</dbReference>
<dbReference type="GO" id="GO:0097176">
    <property type="term" value="P:epoxide metabolic process"/>
    <property type="evidence" value="ECO:0007669"/>
    <property type="project" value="TreeGrafter"/>
</dbReference>
<feature type="region of interest" description="Disordered" evidence="4">
    <location>
        <begin position="188"/>
        <end position="247"/>
    </location>
</feature>
<keyword evidence="3 7" id="KW-0378">Hydrolase</keyword>
<dbReference type="Proteomes" id="UP000037510">
    <property type="component" value="Unassembled WGS sequence"/>
</dbReference>
<dbReference type="PANTHER" id="PTHR21661:SF35">
    <property type="entry name" value="EPOXIDE HYDROLASE"/>
    <property type="match status" value="1"/>
</dbReference>
<dbReference type="AlphaFoldDB" id="A0A0L7LPV2"/>
<sequence>MWTKTNTKETSKPIKKNLVDALGGTIGTLICIFVVVLAVATVYCIRQWMAPPPVPEIDLQQYWGKYPMDQEPDVSIKSYQIEFSDVPLENAGFTYGFNSNFLTQVVEYWANSYNFKERERFLNKYNHFTTKINGLNIHYMHVKPQMDENAEYEVVPLLMLHGWPGSVREFYEVVPELIKPTDKDFVFQEPYHPSTSGSNVASASGSEEATNNVDLDASDNSNKAAHIKVVKPPKTQKLKTKLSSERSDIQAAVNELKELNSS</sequence>
<dbReference type="InterPro" id="IPR010497">
    <property type="entry name" value="Epoxide_hydro_N"/>
</dbReference>
<protein>
    <submittedName>
        <fullName evidence="7">Juvenile hormone epoxide hydrolase-like protein 3</fullName>
    </submittedName>
</protein>
<evidence type="ECO:0000256" key="1">
    <source>
        <dbReference type="ARBA" id="ARBA00010088"/>
    </source>
</evidence>
<dbReference type="Gene3D" id="3.40.50.1820">
    <property type="entry name" value="alpha/beta hydrolase"/>
    <property type="match status" value="1"/>
</dbReference>
<feature type="domain" description="Epoxide hydrolase N-terminal" evidence="6">
    <location>
        <begin position="85"/>
        <end position="170"/>
    </location>
</feature>
<comment type="caution">
    <text evidence="7">The sequence shown here is derived from an EMBL/GenBank/DDBJ whole genome shotgun (WGS) entry which is preliminary data.</text>
</comment>
<dbReference type="SUPFAM" id="SSF53474">
    <property type="entry name" value="alpha/beta-Hydrolases"/>
    <property type="match status" value="1"/>
</dbReference>
<keyword evidence="5" id="KW-0812">Transmembrane</keyword>
<comment type="similarity">
    <text evidence="1">Belongs to the peptidase S33 family.</text>
</comment>
<feature type="transmembrane region" description="Helical" evidence="5">
    <location>
        <begin position="21"/>
        <end position="43"/>
    </location>
</feature>
<dbReference type="STRING" id="104452.A0A0L7LPV2"/>
<reference evidence="7 8" key="1">
    <citation type="journal article" date="2015" name="Genome Biol. Evol.">
        <title>The genome of winter moth (Operophtera brumata) provides a genomic perspective on sexual dimorphism and phenology.</title>
        <authorList>
            <person name="Derks M.F."/>
            <person name="Smit S."/>
            <person name="Salis L."/>
            <person name="Schijlen E."/>
            <person name="Bossers A."/>
            <person name="Mateman C."/>
            <person name="Pijl A.S."/>
            <person name="de Ridder D."/>
            <person name="Groenen M.A."/>
            <person name="Visser M.E."/>
            <person name="Megens H.J."/>
        </authorList>
    </citation>
    <scope>NUCLEOTIDE SEQUENCE [LARGE SCALE GENOMIC DNA]</scope>
    <source>
        <strain evidence="7">WM2013NL</strain>
        <tissue evidence="7">Head and thorax</tissue>
    </source>
</reference>
<accession>A0A0L7LPV2</accession>
<evidence type="ECO:0000313" key="8">
    <source>
        <dbReference type="Proteomes" id="UP000037510"/>
    </source>
</evidence>
<feature type="compositionally biased region" description="Basic residues" evidence="4">
    <location>
        <begin position="225"/>
        <end position="240"/>
    </location>
</feature>
<keyword evidence="2" id="KW-0058">Aromatic hydrocarbons catabolism</keyword>
<name>A0A0L7LPV2_OPEBR</name>
<evidence type="ECO:0000256" key="5">
    <source>
        <dbReference type="SAM" id="Phobius"/>
    </source>
</evidence>
<evidence type="ECO:0000256" key="2">
    <source>
        <dbReference type="ARBA" id="ARBA00022797"/>
    </source>
</evidence>
<evidence type="ECO:0000256" key="3">
    <source>
        <dbReference type="ARBA" id="ARBA00022801"/>
    </source>
</evidence>
<keyword evidence="8" id="KW-1185">Reference proteome</keyword>
<keyword evidence="5" id="KW-1133">Transmembrane helix</keyword>
<dbReference type="EMBL" id="JTDY01000379">
    <property type="protein sequence ID" value="KOB77462.1"/>
    <property type="molecule type" value="Genomic_DNA"/>
</dbReference>
<gene>
    <name evidence="7" type="ORF">OBRU01_02547</name>
</gene>
<feature type="compositionally biased region" description="Polar residues" evidence="4">
    <location>
        <begin position="193"/>
        <end position="223"/>
    </location>
</feature>
<dbReference type="PANTHER" id="PTHR21661">
    <property type="entry name" value="EPOXIDE HYDROLASE 1-RELATED"/>
    <property type="match status" value="1"/>
</dbReference>
<keyword evidence="5" id="KW-0472">Membrane</keyword>
<evidence type="ECO:0000256" key="4">
    <source>
        <dbReference type="SAM" id="MobiDB-lite"/>
    </source>
</evidence>
<dbReference type="GO" id="GO:0004301">
    <property type="term" value="F:epoxide hydrolase activity"/>
    <property type="evidence" value="ECO:0007669"/>
    <property type="project" value="TreeGrafter"/>
</dbReference>
<evidence type="ECO:0000313" key="7">
    <source>
        <dbReference type="EMBL" id="KOB77462.1"/>
    </source>
</evidence>
<organism evidence="7 8">
    <name type="scientific">Operophtera brumata</name>
    <name type="common">Winter moth</name>
    <name type="synonym">Phalaena brumata</name>
    <dbReference type="NCBI Taxonomy" id="104452"/>
    <lineage>
        <taxon>Eukaryota</taxon>
        <taxon>Metazoa</taxon>
        <taxon>Ecdysozoa</taxon>
        <taxon>Arthropoda</taxon>
        <taxon>Hexapoda</taxon>
        <taxon>Insecta</taxon>
        <taxon>Pterygota</taxon>
        <taxon>Neoptera</taxon>
        <taxon>Endopterygota</taxon>
        <taxon>Lepidoptera</taxon>
        <taxon>Glossata</taxon>
        <taxon>Ditrysia</taxon>
        <taxon>Geometroidea</taxon>
        <taxon>Geometridae</taxon>
        <taxon>Larentiinae</taxon>
        <taxon>Operophtera</taxon>
    </lineage>
</organism>
<dbReference type="InterPro" id="IPR029058">
    <property type="entry name" value="AB_hydrolase_fold"/>
</dbReference>
<proteinExistence type="inferred from homology"/>